<comment type="caution">
    <text evidence="1">The sequence shown here is derived from an EMBL/GenBank/DDBJ whole genome shotgun (WGS) entry which is preliminary data.</text>
</comment>
<dbReference type="Pfam" id="PF13578">
    <property type="entry name" value="Methyltransf_24"/>
    <property type="match status" value="1"/>
</dbReference>
<dbReference type="GeneID" id="35797571"/>
<dbReference type="GO" id="GO:0016757">
    <property type="term" value="F:glycosyltransferase activity"/>
    <property type="evidence" value="ECO:0007669"/>
    <property type="project" value="TreeGrafter"/>
</dbReference>
<dbReference type="InterPro" id="IPR029063">
    <property type="entry name" value="SAM-dependent_MTases_sf"/>
</dbReference>
<dbReference type="SUPFAM" id="SSF53335">
    <property type="entry name" value="S-adenosyl-L-methionine-dependent methyltransferases"/>
    <property type="match status" value="1"/>
</dbReference>
<name>G6FWJ8_9CYAN</name>
<gene>
    <name evidence="1" type="ORF">FJSC11DRAFT_3247</name>
</gene>
<dbReference type="Gene3D" id="3.40.50.150">
    <property type="entry name" value="Vaccinia Virus protein VP39"/>
    <property type="match status" value="1"/>
</dbReference>
<reference evidence="1 2" key="1">
    <citation type="submission" date="2011-09" db="EMBL/GenBank/DDBJ databases">
        <title>The draft genome of Fischerella sp. JSC-11.</title>
        <authorList>
            <consortium name="US DOE Joint Genome Institute (JGI-PGF)"/>
            <person name="Lucas S."/>
            <person name="Han J."/>
            <person name="Lapidus A."/>
            <person name="Cheng J.-F."/>
            <person name="Goodwin L."/>
            <person name="Pitluck S."/>
            <person name="Peters L."/>
            <person name="Land M.L."/>
            <person name="Hauser L."/>
            <person name="Sarkisova S."/>
            <person name="Bryant D.A."/>
            <person name="Brown I."/>
            <person name="Woyke T.J."/>
        </authorList>
    </citation>
    <scope>NUCLEOTIDE SEQUENCE [LARGE SCALE GENOMIC DNA]</scope>
    <source>
        <strain evidence="1 2">JSC-11</strain>
    </source>
</reference>
<dbReference type="EMBL" id="AGIZ01000010">
    <property type="protein sequence ID" value="EHC11013.1"/>
    <property type="molecule type" value="Genomic_DNA"/>
</dbReference>
<dbReference type="RefSeq" id="WP_009458232.1">
    <property type="nucleotide sequence ID" value="NZ_AGIZ01000010.1"/>
</dbReference>
<dbReference type="AlphaFoldDB" id="G6FWJ8"/>
<dbReference type="PATRIC" id="fig|741277.3.peg.2628"/>
<dbReference type="Proteomes" id="UP000004344">
    <property type="component" value="Unassembled WGS sequence"/>
</dbReference>
<organism evidence="1 2">
    <name type="scientific">Fischerella thermalis JSC-11</name>
    <dbReference type="NCBI Taxonomy" id="741277"/>
    <lineage>
        <taxon>Bacteria</taxon>
        <taxon>Bacillati</taxon>
        <taxon>Cyanobacteriota</taxon>
        <taxon>Cyanophyceae</taxon>
        <taxon>Nostocales</taxon>
        <taxon>Hapalosiphonaceae</taxon>
        <taxon>Fischerella</taxon>
    </lineage>
</organism>
<keyword evidence="1" id="KW-0808">Transferase</keyword>
<dbReference type="PANTHER" id="PTHR46401">
    <property type="entry name" value="GLYCOSYLTRANSFERASE WBBK-RELATED"/>
    <property type="match status" value="1"/>
</dbReference>
<dbReference type="Pfam" id="PF13692">
    <property type="entry name" value="Glyco_trans_1_4"/>
    <property type="match status" value="2"/>
</dbReference>
<dbReference type="PANTHER" id="PTHR46401:SF8">
    <property type="entry name" value="BLL6006 PROTEIN"/>
    <property type="match status" value="1"/>
</dbReference>
<dbReference type="CDD" id="cd03809">
    <property type="entry name" value="GT4_MtfB-like"/>
    <property type="match status" value="1"/>
</dbReference>
<dbReference type="CDD" id="cd02440">
    <property type="entry name" value="AdoMet_MTases"/>
    <property type="match status" value="1"/>
</dbReference>
<accession>G6FWJ8</accession>
<dbReference type="GO" id="GO:0009103">
    <property type="term" value="P:lipopolysaccharide biosynthetic process"/>
    <property type="evidence" value="ECO:0007669"/>
    <property type="project" value="TreeGrafter"/>
</dbReference>
<evidence type="ECO:0000313" key="2">
    <source>
        <dbReference type="Proteomes" id="UP000004344"/>
    </source>
</evidence>
<proteinExistence type="predicted"/>
<keyword evidence="2" id="KW-1185">Reference proteome</keyword>
<dbReference type="Gene3D" id="3.40.50.2000">
    <property type="entry name" value="Glycogen Phosphorylase B"/>
    <property type="match status" value="2"/>
</dbReference>
<sequence>MQLLDGNHKLGDAMKVLICNERFLFRFGLDRVLMLIGKGMVERGNDVYMMGYWWDEPIVSQIAKKFIPVPPPTDDYANANESTTKWLENQWHNLFSESEKPDLVIIGGWPFFQALEFFSQVCQTVIFIDAGAVPLDGFVGHPLLIQQKLRNFRQRYLPKATAILPISDFIAKSQTIVDRGNSDGIHTVLLGADHMELSLWQAHMVSQSSGTNFSTLTALKETGRTYILNLGRWEPGCYKNSEACFEVIRELVQRHPQVTLLVLANPSDIKIPEDLKEYIKPIGFPDDAELQEIMKNVALGISVSLWEGFNLPLAEMQWLGRPALAFNLAAHPEVVVNPWFLCADVAEMAEKAGYVLTGQIPNEVISADNYNKFRENFRWEKVIQTYCDYFENALKASRDTTPILIVDVTNSCRDPGNSGVIRVTRQLCRTLQKYCDPVFVVWDWTTEQYVLPSQDGYLQLGQFNGPKLPTYAEAVLARGTISLDEFLALDPQARNRPALLFFPETVLDGHSTKAFAYAQKQQWKTAAILHDLIPVMYPQWCSPTVNELFPPYLEMLSSVDVIIPVSDFSARSIQDYCHRKNIKHGKISTTLLPGEFGQAARNVKMPKEQSPQVHMLCVSTLEPRKNHRTLLEACKILAQHYPQLNWRLTLVGNRYEGAPQIYEAVQKASAEDPRIQWLGIVDDARLHQLYEESTFTIYSSLIEGFGMPVLESIWHGRPCLCHNQGVMAELAAGGGCLVVDMTDAQALAQAIYNLSCDRTLLAELFQAAIDRTLKTWEDYAQEVLTALGLEETYAMVVNATMTQNLEIIRYEDLLYQNCLLERWQMHDSERMALAGLLARHQPRCSVEIGTYYGGSLSLIAQYSEMVFSIDIDPEVISRVPAIENVSFLTGASTTLLPLLFQALDEADIPIDFVLIDGDHSAEGVRRDIEIILTYVPKRPLFVMMHDSFNPECRRGMMSARWQDSPYVIWVDIDFVPGRIIEGENNLAKGEMWGGLALALLSPTPRQGDLTFGASANEFYEVSLKNSRH</sequence>
<protein>
    <submittedName>
        <fullName evidence="1">Glycosyl transferase group 1</fullName>
    </submittedName>
</protein>
<dbReference type="CDD" id="cd03801">
    <property type="entry name" value="GT4_PimA-like"/>
    <property type="match status" value="1"/>
</dbReference>
<dbReference type="SUPFAM" id="SSF53756">
    <property type="entry name" value="UDP-Glycosyltransferase/glycogen phosphorylase"/>
    <property type="match status" value="2"/>
</dbReference>
<evidence type="ECO:0000313" key="1">
    <source>
        <dbReference type="EMBL" id="EHC11013.1"/>
    </source>
</evidence>